<evidence type="ECO:0000256" key="1">
    <source>
        <dbReference type="SAM" id="MobiDB-lite"/>
    </source>
</evidence>
<gene>
    <name evidence="2" type="ORF">PVAP13_7KG283755</name>
</gene>
<dbReference type="Proteomes" id="UP000823388">
    <property type="component" value="Chromosome 7K"/>
</dbReference>
<evidence type="ECO:0000313" key="2">
    <source>
        <dbReference type="EMBL" id="KAG2573853.1"/>
    </source>
</evidence>
<feature type="region of interest" description="Disordered" evidence="1">
    <location>
        <begin position="78"/>
        <end position="133"/>
    </location>
</feature>
<protein>
    <submittedName>
        <fullName evidence="2">Uncharacterized protein</fullName>
    </submittedName>
</protein>
<organism evidence="2 3">
    <name type="scientific">Panicum virgatum</name>
    <name type="common">Blackwell switchgrass</name>
    <dbReference type="NCBI Taxonomy" id="38727"/>
    <lineage>
        <taxon>Eukaryota</taxon>
        <taxon>Viridiplantae</taxon>
        <taxon>Streptophyta</taxon>
        <taxon>Embryophyta</taxon>
        <taxon>Tracheophyta</taxon>
        <taxon>Spermatophyta</taxon>
        <taxon>Magnoliopsida</taxon>
        <taxon>Liliopsida</taxon>
        <taxon>Poales</taxon>
        <taxon>Poaceae</taxon>
        <taxon>PACMAD clade</taxon>
        <taxon>Panicoideae</taxon>
        <taxon>Panicodae</taxon>
        <taxon>Paniceae</taxon>
        <taxon>Panicinae</taxon>
        <taxon>Panicum</taxon>
        <taxon>Panicum sect. Hiantes</taxon>
    </lineage>
</organism>
<comment type="caution">
    <text evidence="2">The sequence shown here is derived from an EMBL/GenBank/DDBJ whole genome shotgun (WGS) entry which is preliminary data.</text>
</comment>
<name>A0A8T0QJK9_PANVG</name>
<feature type="compositionally biased region" description="Basic and acidic residues" evidence="1">
    <location>
        <begin position="121"/>
        <end position="133"/>
    </location>
</feature>
<dbReference type="EMBL" id="CM029049">
    <property type="protein sequence ID" value="KAG2573853.1"/>
    <property type="molecule type" value="Genomic_DNA"/>
</dbReference>
<keyword evidence="3" id="KW-1185">Reference proteome</keyword>
<sequence length="133" mass="14885">MAFLDDGRMKVPLPPCSSHDVTGCFSVPLDACHCTHYPPPMLPARFPSSIRSRAGTSSRLWRIHQEMFLCKWPGSPRPGKRPPWNFPPYKTRNSLENTAEAPRKAALRIPHTPGRAAVTSEDVKDSGGRRFFS</sequence>
<evidence type="ECO:0000313" key="3">
    <source>
        <dbReference type="Proteomes" id="UP000823388"/>
    </source>
</evidence>
<accession>A0A8T0QJK9</accession>
<reference evidence="2" key="1">
    <citation type="submission" date="2020-05" db="EMBL/GenBank/DDBJ databases">
        <title>WGS assembly of Panicum virgatum.</title>
        <authorList>
            <person name="Lovell J.T."/>
            <person name="Jenkins J."/>
            <person name="Shu S."/>
            <person name="Juenger T.E."/>
            <person name="Schmutz J."/>
        </authorList>
    </citation>
    <scope>NUCLEOTIDE SEQUENCE</scope>
    <source>
        <strain evidence="2">AP13</strain>
    </source>
</reference>
<proteinExistence type="predicted"/>
<dbReference type="AlphaFoldDB" id="A0A8T0QJK9"/>